<dbReference type="EMBL" id="CAKMRJ010000001">
    <property type="protein sequence ID" value="CAH1412147.1"/>
    <property type="molecule type" value="Genomic_DNA"/>
</dbReference>
<keyword evidence="4" id="KW-1185">Reference proteome</keyword>
<comment type="caution">
    <text evidence="3">The sequence shown here is derived from an EMBL/GenBank/DDBJ whole genome shotgun (WGS) entry which is preliminary data.</text>
</comment>
<reference evidence="3 4" key="1">
    <citation type="submission" date="2022-01" db="EMBL/GenBank/DDBJ databases">
        <authorList>
            <person name="Xiong W."/>
            <person name="Schranz E."/>
        </authorList>
    </citation>
    <scope>NUCLEOTIDE SEQUENCE [LARGE SCALE GENOMIC DNA]</scope>
</reference>
<feature type="region of interest" description="Disordered" evidence="1">
    <location>
        <begin position="168"/>
        <end position="203"/>
    </location>
</feature>
<feature type="chain" id="PRO_5043560813" evidence="2">
    <location>
        <begin position="30"/>
        <end position="222"/>
    </location>
</feature>
<gene>
    <name evidence="3" type="ORF">LVIROSA_LOCUS184</name>
</gene>
<dbReference type="AlphaFoldDB" id="A0AAU9LCS4"/>
<evidence type="ECO:0000256" key="2">
    <source>
        <dbReference type="SAM" id="SignalP"/>
    </source>
</evidence>
<protein>
    <submittedName>
        <fullName evidence="3">Uncharacterized protein</fullName>
    </submittedName>
</protein>
<evidence type="ECO:0000256" key="1">
    <source>
        <dbReference type="SAM" id="MobiDB-lite"/>
    </source>
</evidence>
<accession>A0AAU9LCS4</accession>
<name>A0AAU9LCS4_9ASTR</name>
<evidence type="ECO:0000313" key="3">
    <source>
        <dbReference type="EMBL" id="CAH1412147.1"/>
    </source>
</evidence>
<keyword evidence="2" id="KW-0732">Signal</keyword>
<evidence type="ECO:0000313" key="4">
    <source>
        <dbReference type="Proteomes" id="UP001157418"/>
    </source>
</evidence>
<feature type="signal peptide" evidence="2">
    <location>
        <begin position="1"/>
        <end position="29"/>
    </location>
</feature>
<dbReference type="Proteomes" id="UP001157418">
    <property type="component" value="Unassembled WGS sequence"/>
</dbReference>
<organism evidence="3 4">
    <name type="scientific">Lactuca virosa</name>
    <dbReference type="NCBI Taxonomy" id="75947"/>
    <lineage>
        <taxon>Eukaryota</taxon>
        <taxon>Viridiplantae</taxon>
        <taxon>Streptophyta</taxon>
        <taxon>Embryophyta</taxon>
        <taxon>Tracheophyta</taxon>
        <taxon>Spermatophyta</taxon>
        <taxon>Magnoliopsida</taxon>
        <taxon>eudicotyledons</taxon>
        <taxon>Gunneridae</taxon>
        <taxon>Pentapetalae</taxon>
        <taxon>asterids</taxon>
        <taxon>campanulids</taxon>
        <taxon>Asterales</taxon>
        <taxon>Asteraceae</taxon>
        <taxon>Cichorioideae</taxon>
        <taxon>Cichorieae</taxon>
        <taxon>Lactucinae</taxon>
        <taxon>Lactuca</taxon>
    </lineage>
</organism>
<proteinExistence type="predicted"/>
<sequence>MCFALLNRALHIALYLTVFRHFYVTMARGDWVSISLHSNGINICYGLPTSIKKWKTEFFFVEASFFSVTMQFGSLLNRLHDPNPELTIDEQLTVDRLVANYVKWSDPDDSLLKLANLEGNPYMIDRPSTPALRGQNNSLLERVHRNRNAPNPKVAEGTTTISVTPVEGEMGLDSKSSIDSRMQPESDDPTMISSSPPINKRKETINRRVSLLFSLRLSQPGR</sequence>